<sequence>MTASLPHYRSVLHVLILVLAAASSVFSQANNGGNGNAVTTVGAAATTTGAGTTGTTATNATKPCVANANVQPGAIFLLSPSPNNIQTSAGVVGGTVNITWSYDKGTVIPSTINIYYAKIAQTNALVAAPGVTPKTYYSNQPIAANLPGSTTSYIWTVSGIVPGLYQLRIVGDGLDPQYYMETHPGQTQCYKQGQAFPVTSYQPFVIADNSQLASYPDSWGPLSFGTRTVSVGVALLAGALLL</sequence>
<feature type="non-terminal residue" evidence="2">
    <location>
        <position position="242"/>
    </location>
</feature>
<feature type="chain" id="PRO_5013208872" evidence="1">
    <location>
        <begin position="28"/>
        <end position="242"/>
    </location>
</feature>
<dbReference type="Proteomes" id="UP000193642">
    <property type="component" value="Unassembled WGS sequence"/>
</dbReference>
<dbReference type="OrthoDB" id="2150508at2759"/>
<reference evidence="2 3" key="1">
    <citation type="submission" date="2016-07" db="EMBL/GenBank/DDBJ databases">
        <title>Pervasive Adenine N6-methylation of Active Genes in Fungi.</title>
        <authorList>
            <consortium name="DOE Joint Genome Institute"/>
            <person name="Mondo S.J."/>
            <person name="Dannebaum R.O."/>
            <person name="Kuo R.C."/>
            <person name="Labutti K."/>
            <person name="Haridas S."/>
            <person name="Kuo A."/>
            <person name="Salamov A."/>
            <person name="Ahrendt S.R."/>
            <person name="Lipzen A."/>
            <person name="Sullivan W."/>
            <person name="Andreopoulos W.B."/>
            <person name="Clum A."/>
            <person name="Lindquist E."/>
            <person name="Daum C."/>
            <person name="Ramamoorthy G.K."/>
            <person name="Gryganskyi A."/>
            <person name="Culley D."/>
            <person name="Magnuson J.K."/>
            <person name="James T.Y."/>
            <person name="O'Malley M.A."/>
            <person name="Stajich J.E."/>
            <person name="Spatafora J.W."/>
            <person name="Visel A."/>
            <person name="Grigoriev I.V."/>
        </authorList>
    </citation>
    <scope>NUCLEOTIDE SEQUENCE [LARGE SCALE GENOMIC DNA]</scope>
    <source>
        <strain evidence="2 3">JEL800</strain>
    </source>
</reference>
<protein>
    <submittedName>
        <fullName evidence="2">Uncharacterized protein</fullName>
    </submittedName>
</protein>
<organism evidence="2 3">
    <name type="scientific">Rhizoclosmatium globosum</name>
    <dbReference type="NCBI Taxonomy" id="329046"/>
    <lineage>
        <taxon>Eukaryota</taxon>
        <taxon>Fungi</taxon>
        <taxon>Fungi incertae sedis</taxon>
        <taxon>Chytridiomycota</taxon>
        <taxon>Chytridiomycota incertae sedis</taxon>
        <taxon>Chytridiomycetes</taxon>
        <taxon>Chytridiales</taxon>
        <taxon>Chytriomycetaceae</taxon>
        <taxon>Rhizoclosmatium</taxon>
    </lineage>
</organism>
<gene>
    <name evidence="2" type="ORF">BCR33DRAFT_724340</name>
</gene>
<evidence type="ECO:0000313" key="3">
    <source>
        <dbReference type="Proteomes" id="UP000193642"/>
    </source>
</evidence>
<dbReference type="AlphaFoldDB" id="A0A1Y2B752"/>
<dbReference type="EMBL" id="MCGO01000083">
    <property type="protein sequence ID" value="ORY30297.1"/>
    <property type="molecule type" value="Genomic_DNA"/>
</dbReference>
<evidence type="ECO:0000313" key="2">
    <source>
        <dbReference type="EMBL" id="ORY30297.1"/>
    </source>
</evidence>
<evidence type="ECO:0000256" key="1">
    <source>
        <dbReference type="SAM" id="SignalP"/>
    </source>
</evidence>
<accession>A0A1Y2B752</accession>
<name>A0A1Y2B752_9FUNG</name>
<feature type="signal peptide" evidence="1">
    <location>
        <begin position="1"/>
        <end position="27"/>
    </location>
</feature>
<keyword evidence="1" id="KW-0732">Signal</keyword>
<keyword evidence="3" id="KW-1185">Reference proteome</keyword>
<proteinExistence type="predicted"/>
<comment type="caution">
    <text evidence="2">The sequence shown here is derived from an EMBL/GenBank/DDBJ whole genome shotgun (WGS) entry which is preliminary data.</text>
</comment>